<feature type="region of interest" description="Disordered" evidence="1">
    <location>
        <begin position="1"/>
        <end position="29"/>
    </location>
</feature>
<gene>
    <name evidence="2" type="ORF">Tdes44962_MAKER08263</name>
</gene>
<evidence type="ECO:0000313" key="2">
    <source>
        <dbReference type="EMBL" id="KAH9838162.1"/>
    </source>
</evidence>
<feature type="region of interest" description="Disordered" evidence="1">
    <location>
        <begin position="92"/>
        <end position="130"/>
    </location>
</feature>
<keyword evidence="3" id="KW-1185">Reference proteome</keyword>
<protein>
    <submittedName>
        <fullName evidence="2">Uncharacterized protein</fullName>
    </submittedName>
</protein>
<feature type="compositionally biased region" description="Acidic residues" evidence="1">
    <location>
        <begin position="13"/>
        <end position="25"/>
    </location>
</feature>
<dbReference type="AlphaFoldDB" id="A0A9W7W4R0"/>
<reference evidence="2 3" key="2">
    <citation type="journal article" date="2021" name="Curr. Genet.">
        <title>Genetic response to nitrogen starvation in the aggressive Eucalyptus foliar pathogen Teratosphaeria destructans.</title>
        <authorList>
            <person name="Havenga M."/>
            <person name="Wingfield B.D."/>
            <person name="Wingfield M.J."/>
            <person name="Dreyer L.L."/>
            <person name="Roets F."/>
            <person name="Aylward J."/>
        </authorList>
    </citation>
    <scope>NUCLEOTIDE SEQUENCE [LARGE SCALE GENOMIC DNA]</scope>
    <source>
        <strain evidence="2">CMW44962</strain>
    </source>
</reference>
<dbReference type="Proteomes" id="UP001138500">
    <property type="component" value="Unassembled WGS sequence"/>
</dbReference>
<dbReference type="EMBL" id="RIBY02000735">
    <property type="protein sequence ID" value="KAH9838162.1"/>
    <property type="molecule type" value="Genomic_DNA"/>
</dbReference>
<organism evidence="2 3">
    <name type="scientific">Teratosphaeria destructans</name>
    <dbReference type="NCBI Taxonomy" id="418781"/>
    <lineage>
        <taxon>Eukaryota</taxon>
        <taxon>Fungi</taxon>
        <taxon>Dikarya</taxon>
        <taxon>Ascomycota</taxon>
        <taxon>Pezizomycotina</taxon>
        <taxon>Dothideomycetes</taxon>
        <taxon>Dothideomycetidae</taxon>
        <taxon>Mycosphaerellales</taxon>
        <taxon>Teratosphaeriaceae</taxon>
        <taxon>Teratosphaeria</taxon>
    </lineage>
</organism>
<name>A0A9W7W4R0_9PEZI</name>
<comment type="caution">
    <text evidence="2">The sequence shown here is derived from an EMBL/GenBank/DDBJ whole genome shotgun (WGS) entry which is preliminary data.</text>
</comment>
<feature type="compositionally biased region" description="Basic and acidic residues" evidence="1">
    <location>
        <begin position="1"/>
        <end position="12"/>
    </location>
</feature>
<accession>A0A9W7W4R0</accession>
<evidence type="ECO:0000313" key="3">
    <source>
        <dbReference type="Proteomes" id="UP001138500"/>
    </source>
</evidence>
<reference evidence="2 3" key="1">
    <citation type="journal article" date="2018" name="IMA Fungus">
        <title>IMA Genome-F 10: Nine draft genome sequences of Claviceps purpurea s.lat., including C. arundinis, C. humidiphila, and C. cf. spartinae, pseudomolecules for the pitch canker pathogen Fusarium circinatum, draft genome of Davidsoniella eucalypti, Grosmannia galeiformis, Quambalaria eucalypti, and Teratosphaeria destructans.</title>
        <authorList>
            <person name="Wingfield B.D."/>
            <person name="Liu M."/>
            <person name="Nguyen H.D."/>
            <person name="Lane F.A."/>
            <person name="Morgan S.W."/>
            <person name="De Vos L."/>
            <person name="Wilken P.M."/>
            <person name="Duong T.A."/>
            <person name="Aylward J."/>
            <person name="Coetzee M.P."/>
            <person name="Dadej K."/>
            <person name="De Beer Z.W."/>
            <person name="Findlay W."/>
            <person name="Havenga M."/>
            <person name="Kolarik M."/>
            <person name="Menzies J.G."/>
            <person name="Naidoo K."/>
            <person name="Pochopski O."/>
            <person name="Shoukouhi P."/>
            <person name="Santana Q.C."/>
            <person name="Seifert K.A."/>
            <person name="Soal N."/>
            <person name="Steenkamp E.T."/>
            <person name="Tatham C.T."/>
            <person name="van der Nest M.A."/>
            <person name="Wingfield M.J."/>
        </authorList>
    </citation>
    <scope>NUCLEOTIDE SEQUENCE [LARGE SCALE GENOMIC DNA]</scope>
    <source>
        <strain evidence="2">CMW44962</strain>
    </source>
</reference>
<evidence type="ECO:0000256" key="1">
    <source>
        <dbReference type="SAM" id="MobiDB-lite"/>
    </source>
</evidence>
<sequence>MGAEGRVDKLDNKEEEEEDESDSDDSTATVVISRESTDDAMGQLAQDGCSKFITPTRRPQQLLYHDANPHQVQSALPLLEAPAHIKGFHLAQADTDNFRTSPRRRPQQSQDGATPPHSFKFALPFDAQVQ</sequence>
<proteinExistence type="predicted"/>